<dbReference type="HOGENOM" id="CLU_029425_8_0_10"/>
<accession>B3QZE4</accession>
<name>B3QZE4_CHLT3</name>
<dbReference type="OrthoDB" id="9814377at2"/>
<dbReference type="GO" id="GO:0004222">
    <property type="term" value="F:metalloendopeptidase activity"/>
    <property type="evidence" value="ECO:0007669"/>
    <property type="project" value="TreeGrafter"/>
</dbReference>
<reference evidence="4 5" key="1">
    <citation type="submission" date="2008-06" db="EMBL/GenBank/DDBJ databases">
        <title>Complete sequence of Chloroherpeton thalassium ATCC 35110.</title>
        <authorList>
            <consortium name="US DOE Joint Genome Institute"/>
            <person name="Lucas S."/>
            <person name="Copeland A."/>
            <person name="Lapidus A."/>
            <person name="Glavina del Rio T."/>
            <person name="Dalin E."/>
            <person name="Tice H."/>
            <person name="Bruce D."/>
            <person name="Goodwin L."/>
            <person name="Pitluck S."/>
            <person name="Schmutz J."/>
            <person name="Larimer F."/>
            <person name="Land M."/>
            <person name="Hauser L."/>
            <person name="Kyrpides N."/>
            <person name="Mikhailova N."/>
            <person name="Liu Z."/>
            <person name="Li T."/>
            <person name="Zhao F."/>
            <person name="Overmann J."/>
            <person name="Bryant D.A."/>
            <person name="Richardson P."/>
        </authorList>
    </citation>
    <scope>NUCLEOTIDE SEQUENCE [LARGE SCALE GENOMIC DNA]</scope>
    <source>
        <strain evidence="5">ATCC 35110 / GB-78</strain>
    </source>
</reference>
<protein>
    <submittedName>
        <fullName evidence="4">Peptidase M23</fullName>
    </submittedName>
</protein>
<evidence type="ECO:0000313" key="5">
    <source>
        <dbReference type="Proteomes" id="UP000001208"/>
    </source>
</evidence>
<dbReference type="SUPFAM" id="SSF51261">
    <property type="entry name" value="Duplicated hybrid motif"/>
    <property type="match status" value="1"/>
</dbReference>
<feature type="transmembrane region" description="Helical" evidence="2">
    <location>
        <begin position="38"/>
        <end position="59"/>
    </location>
</feature>
<keyword evidence="1" id="KW-0732">Signal</keyword>
<dbReference type="CDD" id="cd12797">
    <property type="entry name" value="M23_peptidase"/>
    <property type="match status" value="1"/>
</dbReference>
<dbReference type="RefSeq" id="WP_012499921.1">
    <property type="nucleotide sequence ID" value="NC_011026.1"/>
</dbReference>
<keyword evidence="2" id="KW-0472">Membrane</keyword>
<sequence length="272" mass="30076">MAELKGKKNKKRNTFTVAIVPDDGSEAKGYENVSSQKLVLAILSLCLVVAMSVALLIALTPLKTLLPGYGSATRYEKRLIANQMRLDSLSSKLLELDRYNQRMKNILGITPFPDSAAYIPERIANATPRRQFYAKQEAYLPIQNEDDQLAIPDYVGNVVSGTLSQEFLPERSHYGIDIATASNEPIGAFSDGTVLFADWNYDYGYTLIIDHGGLISFYKHCNKLLVREAAQVKRGEVVALAGNTGHESSGPHLHLEMWTDGIPVNPADYIQN</sequence>
<keyword evidence="2" id="KW-0812">Transmembrane</keyword>
<dbReference type="STRING" id="517418.Ctha_1374"/>
<dbReference type="InterPro" id="IPR016047">
    <property type="entry name" value="M23ase_b-sheet_dom"/>
</dbReference>
<dbReference type="PANTHER" id="PTHR21666">
    <property type="entry name" value="PEPTIDASE-RELATED"/>
    <property type="match status" value="1"/>
</dbReference>
<dbReference type="EMBL" id="CP001100">
    <property type="protein sequence ID" value="ACF13837.1"/>
    <property type="molecule type" value="Genomic_DNA"/>
</dbReference>
<dbReference type="PANTHER" id="PTHR21666:SF289">
    <property type="entry name" value="L-ALA--D-GLU ENDOPEPTIDASE"/>
    <property type="match status" value="1"/>
</dbReference>
<evidence type="ECO:0000256" key="1">
    <source>
        <dbReference type="ARBA" id="ARBA00022729"/>
    </source>
</evidence>
<organism evidence="4 5">
    <name type="scientific">Chloroherpeton thalassium (strain ATCC 35110 / GB-78)</name>
    <dbReference type="NCBI Taxonomy" id="517418"/>
    <lineage>
        <taxon>Bacteria</taxon>
        <taxon>Pseudomonadati</taxon>
        <taxon>Chlorobiota</taxon>
        <taxon>Chlorobiia</taxon>
        <taxon>Chlorobiales</taxon>
        <taxon>Chloroherpetonaceae</taxon>
        <taxon>Chloroherpeton</taxon>
    </lineage>
</organism>
<evidence type="ECO:0000259" key="3">
    <source>
        <dbReference type="Pfam" id="PF01551"/>
    </source>
</evidence>
<keyword evidence="5" id="KW-1185">Reference proteome</keyword>
<evidence type="ECO:0000256" key="2">
    <source>
        <dbReference type="SAM" id="Phobius"/>
    </source>
</evidence>
<dbReference type="KEGG" id="cts:Ctha_1374"/>
<gene>
    <name evidence="4" type="ordered locus">Ctha_1374</name>
</gene>
<dbReference type="InterPro" id="IPR011055">
    <property type="entry name" value="Dup_hybrid_motif"/>
</dbReference>
<dbReference type="eggNOG" id="COG0739">
    <property type="taxonomic scope" value="Bacteria"/>
</dbReference>
<proteinExistence type="predicted"/>
<keyword evidence="2" id="KW-1133">Transmembrane helix</keyword>
<dbReference type="Gene3D" id="2.70.70.10">
    <property type="entry name" value="Glucose Permease (Domain IIA)"/>
    <property type="match status" value="1"/>
</dbReference>
<dbReference type="AlphaFoldDB" id="B3QZE4"/>
<dbReference type="Proteomes" id="UP000001208">
    <property type="component" value="Chromosome"/>
</dbReference>
<dbReference type="InterPro" id="IPR050570">
    <property type="entry name" value="Cell_wall_metabolism_enzyme"/>
</dbReference>
<feature type="domain" description="M23ase beta-sheet core" evidence="3">
    <location>
        <begin position="172"/>
        <end position="266"/>
    </location>
</feature>
<dbReference type="Pfam" id="PF01551">
    <property type="entry name" value="Peptidase_M23"/>
    <property type="match status" value="1"/>
</dbReference>
<evidence type="ECO:0000313" key="4">
    <source>
        <dbReference type="EMBL" id="ACF13837.1"/>
    </source>
</evidence>